<dbReference type="FunFam" id="3.40.50.300:FF:000014">
    <property type="entry name" value="DNA polymerase III subunit gamma/tau"/>
    <property type="match status" value="1"/>
</dbReference>
<dbReference type="Proteomes" id="UP000006545">
    <property type="component" value="Chromosome"/>
</dbReference>
<dbReference type="NCBIfam" id="TIGR02397">
    <property type="entry name" value="dnaX_nterm"/>
    <property type="match status" value="1"/>
</dbReference>
<keyword evidence="8" id="KW-0808">Transferase</keyword>
<dbReference type="NCBIfam" id="NF004046">
    <property type="entry name" value="PRK05563.1"/>
    <property type="match status" value="1"/>
</dbReference>
<proteinExistence type="inferred from homology"/>
<dbReference type="InterPro" id="IPR045085">
    <property type="entry name" value="HLD_clamp_pol_III_gamma_tau"/>
</dbReference>
<dbReference type="Pfam" id="PF13177">
    <property type="entry name" value="DNA_pol3_delta2"/>
    <property type="match status" value="1"/>
</dbReference>
<comment type="subunit">
    <text evidence="8">DNA polymerase III contains a core (composed of alpha, epsilon and theta chains) that associates with a tau subunit. This core dimerizes to form the POLIII' complex. PolIII' associates with the gamma complex (composed of gamma, delta, delta', psi and chi chains) and with the beta chain to form the complete DNA polymerase III complex.</text>
</comment>
<dbReference type="PANTHER" id="PTHR11669:SF0">
    <property type="entry name" value="PROTEIN STICHEL-LIKE 2"/>
    <property type="match status" value="1"/>
</dbReference>
<dbReference type="Gene3D" id="1.10.8.60">
    <property type="match status" value="1"/>
</dbReference>
<dbReference type="CDD" id="cd18137">
    <property type="entry name" value="HLD_clamp_pol_III_gamma_tau"/>
    <property type="match status" value="1"/>
</dbReference>
<dbReference type="SUPFAM" id="SSF48019">
    <property type="entry name" value="post-AAA+ oligomerization domain-like"/>
    <property type="match status" value="1"/>
</dbReference>
<keyword evidence="8" id="KW-0548">Nucleotidyltransferase</keyword>
<organism evidence="11 12">
    <name type="scientific">Porphyromonas asaccharolytica (strain ATCC 25260 / DSM 20707 / BCRC 10618 / CCUG 7834 / JCM 6326 / LMG 13178 / VPI 4198 / B440)</name>
    <name type="common">Bacteroides asaccharolyticus</name>
    <dbReference type="NCBI Taxonomy" id="879243"/>
    <lineage>
        <taxon>Bacteria</taxon>
        <taxon>Pseudomonadati</taxon>
        <taxon>Bacteroidota</taxon>
        <taxon>Bacteroidia</taxon>
        <taxon>Bacteroidales</taxon>
        <taxon>Porphyromonadaceae</taxon>
        <taxon>Porphyromonas</taxon>
    </lineage>
</organism>
<dbReference type="SUPFAM" id="SSF52540">
    <property type="entry name" value="P-loop containing nucleoside triphosphate hydrolases"/>
    <property type="match status" value="1"/>
</dbReference>
<dbReference type="GO" id="GO:0005524">
    <property type="term" value="F:ATP binding"/>
    <property type="evidence" value="ECO:0007669"/>
    <property type="project" value="UniProtKB-KW"/>
</dbReference>
<evidence type="ECO:0000256" key="2">
    <source>
        <dbReference type="ARBA" id="ARBA00022723"/>
    </source>
</evidence>
<evidence type="ECO:0000256" key="6">
    <source>
        <dbReference type="ARBA" id="ARBA00022932"/>
    </source>
</evidence>
<feature type="domain" description="AAA+ ATPase" evidence="10">
    <location>
        <begin position="52"/>
        <end position="195"/>
    </location>
</feature>
<dbReference type="EC" id="2.7.7.7" evidence="8"/>
<comment type="catalytic activity">
    <reaction evidence="7 8">
        <text>DNA(n) + a 2'-deoxyribonucleoside 5'-triphosphate = DNA(n+1) + diphosphate</text>
        <dbReference type="Rhea" id="RHEA:22508"/>
        <dbReference type="Rhea" id="RHEA-COMP:17339"/>
        <dbReference type="Rhea" id="RHEA-COMP:17340"/>
        <dbReference type="ChEBI" id="CHEBI:33019"/>
        <dbReference type="ChEBI" id="CHEBI:61560"/>
        <dbReference type="ChEBI" id="CHEBI:173112"/>
        <dbReference type="EC" id="2.7.7.7"/>
    </reaction>
</comment>
<dbReference type="Gene3D" id="3.40.50.300">
    <property type="entry name" value="P-loop containing nucleotide triphosphate hydrolases"/>
    <property type="match status" value="1"/>
</dbReference>
<dbReference type="EMBL" id="CP002689">
    <property type="protein sequence ID" value="AEE12345.1"/>
    <property type="molecule type" value="Genomic_DNA"/>
</dbReference>
<evidence type="ECO:0000256" key="3">
    <source>
        <dbReference type="ARBA" id="ARBA00022741"/>
    </source>
</evidence>
<sequence>MRRLTQTMITLRQMSDNFVVSARKYRPQTFDEMLGQEAICLTLKSAIKQGKIAHAYLFCGPRGVGKTSAARILARTINCEQLTPQGEACGVCPNCQAALHQRAFNIYELDAASNNSVDDIRRLNEDVYIRPQQGKYKVYIIDEVHMLSSGAFNAFLKTLEEPPGYVVFILATTEKDKVLPTILSRCQVYDFKPIPPEQIAEQLRRVADAEGLQYDPRSFDTIARIADGGMRDALSLFDRLASTAQNGVISYEQTLQTLNILDDEYYFYFTTYLYSGDYKRTLLLLDELLGKGVAMRQLIIGLADFMRNLLVARSPETVQLFPYTGVHAERFMTLAQQIHPLFLYKSISKLVACERNYRSSQAKRLLVELTLMGISEMCGAFKNATVAPATAAPAPAPSSSQSSSTAPAAPTAPATTAPQESSVQTPQATYQATPTPSEKKKSPQLATSQPKQYAPKGSSLRISALKRQAQESLTAQEASATQADEDSDATESGQRNEPVTPDELLKWWFAFADEELTDDAYLSQLLHTVTPELQPPHGLKVSLVSNIQLESFERIERSLLRYLKAKLHNDHLTLTTEVAAVEQTQHASTAQERAAYYAEHYKEVAYLTKTLGLRIK</sequence>
<comment type="function">
    <text evidence="8">DNA polymerase III is a complex, multichain enzyme responsible for most of the replicative synthesis in bacteria. This DNA polymerase also exhibits 3' to 5' exonuclease activity.</text>
</comment>
<dbReference type="GO" id="GO:0009360">
    <property type="term" value="C:DNA polymerase III complex"/>
    <property type="evidence" value="ECO:0007669"/>
    <property type="project" value="InterPro"/>
</dbReference>
<evidence type="ECO:0000256" key="5">
    <source>
        <dbReference type="ARBA" id="ARBA00022840"/>
    </source>
</evidence>
<evidence type="ECO:0000256" key="1">
    <source>
        <dbReference type="ARBA" id="ARBA00006360"/>
    </source>
</evidence>
<dbReference type="PANTHER" id="PTHR11669">
    <property type="entry name" value="REPLICATION FACTOR C / DNA POLYMERASE III GAMMA-TAU SUBUNIT"/>
    <property type="match status" value="1"/>
</dbReference>
<dbReference type="GO" id="GO:0006261">
    <property type="term" value="P:DNA-templated DNA replication"/>
    <property type="evidence" value="ECO:0007669"/>
    <property type="project" value="TreeGrafter"/>
</dbReference>
<protein>
    <recommendedName>
        <fullName evidence="8">DNA polymerase III subunit gamma/tau</fullName>
        <ecNumber evidence="8">2.7.7.7</ecNumber>
    </recommendedName>
</protein>
<feature type="compositionally biased region" description="Polar residues" evidence="9">
    <location>
        <begin position="470"/>
        <end position="482"/>
    </location>
</feature>
<feature type="region of interest" description="Disordered" evidence="9">
    <location>
        <begin position="390"/>
        <end position="498"/>
    </location>
</feature>
<dbReference type="SMART" id="SM00382">
    <property type="entry name" value="AAA"/>
    <property type="match status" value="1"/>
</dbReference>
<accession>F4KMU4</accession>
<evidence type="ECO:0000256" key="8">
    <source>
        <dbReference type="RuleBase" id="RU364063"/>
    </source>
</evidence>
<dbReference type="InterPro" id="IPR027417">
    <property type="entry name" value="P-loop_NTPase"/>
</dbReference>
<keyword evidence="6 8" id="KW-0239">DNA-directed DNA polymerase</keyword>
<dbReference type="KEGG" id="pah:Poras_0391"/>
<dbReference type="AlphaFoldDB" id="F4KMU4"/>
<dbReference type="RefSeq" id="WP_013759965.1">
    <property type="nucleotide sequence ID" value="NC_015501.1"/>
</dbReference>
<reference evidence="12" key="1">
    <citation type="submission" date="2011-04" db="EMBL/GenBank/DDBJ databases">
        <title>The complete genome of Porphyromonas asaccharolytica DSM 20707.</title>
        <authorList>
            <person name="Lucas S."/>
            <person name="Han J."/>
            <person name="Lapidus A."/>
            <person name="Bruce D."/>
            <person name="Goodwin L."/>
            <person name="Pitluck S."/>
            <person name="Peters L."/>
            <person name="Kyrpides N."/>
            <person name="Mavromatis K."/>
            <person name="Ivanova N."/>
            <person name="Ovchinnikova G."/>
            <person name="Pagani I."/>
            <person name="Lu M."/>
            <person name="Detter J.C."/>
            <person name="Tapia R."/>
            <person name="Han C."/>
            <person name="Land M."/>
            <person name="Hauser L."/>
            <person name="Markowitz V."/>
            <person name="Cheng J.-F."/>
            <person name="Hugenholtz P."/>
            <person name="Woyke T."/>
            <person name="Wu D."/>
            <person name="Gronow S."/>
            <person name="Wellnitz S."/>
            <person name="Brambilla E."/>
            <person name="Klenk H.-P."/>
            <person name="Eisen J.A."/>
        </authorList>
    </citation>
    <scope>NUCLEOTIDE SEQUENCE [LARGE SCALE GENOMIC DNA]</scope>
    <source>
        <strain evidence="12">ATCC 25260 / DSM 20707 / VPI 4198</strain>
    </source>
</reference>
<comment type="similarity">
    <text evidence="1 8">Belongs to the DnaX/STICHEL family.</text>
</comment>
<gene>
    <name evidence="8" type="primary">dnaX</name>
    <name evidence="11" type="ordered locus">Poras_0391</name>
</gene>
<dbReference type="GO" id="GO:0003887">
    <property type="term" value="F:DNA-directed DNA polymerase activity"/>
    <property type="evidence" value="ECO:0007669"/>
    <property type="project" value="UniProtKB-KW"/>
</dbReference>
<dbReference type="PRINTS" id="PR00300">
    <property type="entry name" value="CLPPROTEASEA"/>
</dbReference>
<dbReference type="Pfam" id="PF22608">
    <property type="entry name" value="DNAX_ATPase_lid"/>
    <property type="match status" value="1"/>
</dbReference>
<keyword evidence="4" id="KW-0862">Zinc</keyword>
<keyword evidence="3 8" id="KW-0547">Nucleotide-binding</keyword>
<dbReference type="InterPro" id="IPR012763">
    <property type="entry name" value="DNA_pol_III_sug/sutau_N"/>
</dbReference>
<keyword evidence="12" id="KW-1185">Reference proteome</keyword>
<dbReference type="InterPro" id="IPR050238">
    <property type="entry name" value="DNA_Rep/Repair_Clamp_Loader"/>
</dbReference>
<keyword evidence="8" id="KW-0235">DNA replication</keyword>
<evidence type="ECO:0000313" key="12">
    <source>
        <dbReference type="Proteomes" id="UP000006545"/>
    </source>
</evidence>
<evidence type="ECO:0000259" key="10">
    <source>
        <dbReference type="SMART" id="SM00382"/>
    </source>
</evidence>
<dbReference type="GO" id="GO:0003677">
    <property type="term" value="F:DNA binding"/>
    <property type="evidence" value="ECO:0007669"/>
    <property type="project" value="InterPro"/>
</dbReference>
<evidence type="ECO:0000313" key="11">
    <source>
        <dbReference type="EMBL" id="AEE12345.1"/>
    </source>
</evidence>
<dbReference type="CDD" id="cd00009">
    <property type="entry name" value="AAA"/>
    <property type="match status" value="1"/>
</dbReference>
<evidence type="ECO:0000256" key="9">
    <source>
        <dbReference type="SAM" id="MobiDB-lite"/>
    </source>
</evidence>
<dbReference type="HOGENOM" id="CLU_006229_0_2_10"/>
<dbReference type="Gene3D" id="1.20.272.10">
    <property type="match status" value="1"/>
</dbReference>
<dbReference type="STRING" id="879243.Poras_0391"/>
<keyword evidence="5 8" id="KW-0067">ATP-binding</keyword>
<dbReference type="GO" id="GO:0046872">
    <property type="term" value="F:metal ion binding"/>
    <property type="evidence" value="ECO:0007669"/>
    <property type="project" value="UniProtKB-KW"/>
</dbReference>
<keyword evidence="2" id="KW-0479">Metal-binding</keyword>
<evidence type="ECO:0000256" key="4">
    <source>
        <dbReference type="ARBA" id="ARBA00022833"/>
    </source>
</evidence>
<name>F4KMU4_PORAD</name>
<dbReference type="InterPro" id="IPR008921">
    <property type="entry name" value="DNA_pol3_clamp-load_cplx_C"/>
</dbReference>
<dbReference type="eggNOG" id="COG2812">
    <property type="taxonomic scope" value="Bacteria"/>
</dbReference>
<feature type="compositionally biased region" description="Low complexity" evidence="9">
    <location>
        <begin position="390"/>
        <end position="436"/>
    </location>
</feature>
<evidence type="ECO:0000256" key="7">
    <source>
        <dbReference type="ARBA" id="ARBA00049244"/>
    </source>
</evidence>
<dbReference type="InterPro" id="IPR001270">
    <property type="entry name" value="ClpA/B"/>
</dbReference>
<dbReference type="InterPro" id="IPR003593">
    <property type="entry name" value="AAA+_ATPase"/>
</dbReference>